<dbReference type="AlphaFoldDB" id="A0A150FVE2"/>
<name>A0A150FVE2_GONPE</name>
<comment type="caution">
    <text evidence="2">The sequence shown here is derived from an EMBL/GenBank/DDBJ whole genome shotgun (WGS) entry which is preliminary data.</text>
</comment>
<organism evidence="2 3">
    <name type="scientific">Gonium pectorale</name>
    <name type="common">Green alga</name>
    <dbReference type="NCBI Taxonomy" id="33097"/>
    <lineage>
        <taxon>Eukaryota</taxon>
        <taxon>Viridiplantae</taxon>
        <taxon>Chlorophyta</taxon>
        <taxon>core chlorophytes</taxon>
        <taxon>Chlorophyceae</taxon>
        <taxon>CS clade</taxon>
        <taxon>Chlamydomonadales</taxon>
        <taxon>Volvocaceae</taxon>
        <taxon>Gonium</taxon>
    </lineage>
</organism>
<feature type="compositionally biased region" description="Gly residues" evidence="1">
    <location>
        <begin position="346"/>
        <end position="367"/>
    </location>
</feature>
<gene>
    <name evidence="2" type="ORF">GPECTOR_380g179</name>
</gene>
<accession>A0A150FVE2</accession>
<dbReference type="EMBL" id="LSYV01000378">
    <property type="protein sequence ID" value="KXZ41582.1"/>
    <property type="molecule type" value="Genomic_DNA"/>
</dbReference>
<dbReference type="Proteomes" id="UP000075714">
    <property type="component" value="Unassembled WGS sequence"/>
</dbReference>
<evidence type="ECO:0000313" key="2">
    <source>
        <dbReference type="EMBL" id="KXZ41582.1"/>
    </source>
</evidence>
<sequence>MDETAAVLAITKALQISGGASGSCRAQRRSSWANTGGSGASGTSGPVCPRQGSRPQPGCNRGDLSPGRSGNEGAYEPSRMSPATRRGSTGAIVVTERPALKASPAVGPNTAPAAVADAEPHMDRHSYPGSHGSHAPQHVVPECPQAAAAAAARATATAAAAVATSLSDEVSALVLAGHAGDDKMALAGEEEDGKGREVELMLETEVEAHSDRGTPSAPGGGLLASPQPPQTPSPHGQVAAGGPLHAHRPQQLSLGGAPVVPPLHMGLSPMGVGAGRGESRFSPRRASSNGGVGPSGSLFTAAALTTPAAIVYAPHLPAHLSPLASPLGAGARPGPGRASPLLFSGSPGGASTGGDGSPSAAGGGGSGSSARLAAELRSRYSSRQLSRQLSQRQASGALAAASPSGGGGGGGGSGSRAPGGFPAGLGGSDSVRLRNAVSSFSAAEDIGPLPASDLCQLPGGVPA</sequence>
<proteinExistence type="predicted"/>
<feature type="compositionally biased region" description="Low complexity" evidence="1">
    <location>
        <begin position="330"/>
        <end position="345"/>
    </location>
</feature>
<keyword evidence="3" id="KW-1185">Reference proteome</keyword>
<reference evidence="3" key="1">
    <citation type="journal article" date="2016" name="Nat. Commun.">
        <title>The Gonium pectorale genome demonstrates co-option of cell cycle regulation during the evolution of multicellularity.</title>
        <authorList>
            <person name="Hanschen E.R."/>
            <person name="Marriage T.N."/>
            <person name="Ferris P.J."/>
            <person name="Hamaji T."/>
            <person name="Toyoda A."/>
            <person name="Fujiyama A."/>
            <person name="Neme R."/>
            <person name="Noguchi H."/>
            <person name="Minakuchi Y."/>
            <person name="Suzuki M."/>
            <person name="Kawai-Toyooka H."/>
            <person name="Smith D.R."/>
            <person name="Sparks H."/>
            <person name="Anderson J."/>
            <person name="Bakaric R."/>
            <person name="Luria V."/>
            <person name="Karger A."/>
            <person name="Kirschner M.W."/>
            <person name="Durand P.M."/>
            <person name="Michod R.E."/>
            <person name="Nozaki H."/>
            <person name="Olson B.J."/>
        </authorList>
    </citation>
    <scope>NUCLEOTIDE SEQUENCE [LARGE SCALE GENOMIC DNA]</scope>
    <source>
        <strain evidence="3">NIES-2863</strain>
    </source>
</reference>
<feature type="region of interest" description="Disordered" evidence="1">
    <location>
        <begin position="208"/>
        <end position="292"/>
    </location>
</feature>
<feature type="compositionally biased region" description="Gly residues" evidence="1">
    <location>
        <begin position="404"/>
        <end position="414"/>
    </location>
</feature>
<feature type="region of interest" description="Disordered" evidence="1">
    <location>
        <begin position="18"/>
        <end position="88"/>
    </location>
</feature>
<protein>
    <submittedName>
        <fullName evidence="2">Uncharacterized protein</fullName>
    </submittedName>
</protein>
<evidence type="ECO:0000313" key="3">
    <source>
        <dbReference type="Proteomes" id="UP000075714"/>
    </source>
</evidence>
<feature type="compositionally biased region" description="Low complexity" evidence="1">
    <location>
        <begin position="368"/>
        <end position="403"/>
    </location>
</feature>
<evidence type="ECO:0000256" key="1">
    <source>
        <dbReference type="SAM" id="MobiDB-lite"/>
    </source>
</evidence>
<feature type="region of interest" description="Disordered" evidence="1">
    <location>
        <begin position="330"/>
        <end position="428"/>
    </location>
</feature>